<gene>
    <name evidence="1" type="ORF">LF65_04807</name>
</gene>
<dbReference type="AlphaFoldDB" id="A0A0B5QK84"/>
<dbReference type="InterPro" id="IPR007554">
    <property type="entry name" value="Glycerophosphate_synth"/>
</dbReference>
<accession>A0A0B5QK84</accession>
<dbReference type="Pfam" id="PF04464">
    <property type="entry name" value="Glyphos_transf"/>
    <property type="match status" value="1"/>
</dbReference>
<protein>
    <submittedName>
        <fullName evidence="1">Uncharacterized protein</fullName>
    </submittedName>
</protein>
<dbReference type="KEGG" id="cbei:LF65_04807"/>
<name>A0A0B5QK84_CLOBE</name>
<proteinExistence type="predicted"/>
<dbReference type="Gene3D" id="3.40.50.12580">
    <property type="match status" value="1"/>
</dbReference>
<dbReference type="RefSeq" id="WP_041899471.1">
    <property type="nucleotide sequence ID" value="NZ_CP010086.2"/>
</dbReference>
<organism evidence="1 2">
    <name type="scientific">Clostridium beijerinckii</name>
    <name type="common">Clostridium MP</name>
    <dbReference type="NCBI Taxonomy" id="1520"/>
    <lineage>
        <taxon>Bacteria</taxon>
        <taxon>Bacillati</taxon>
        <taxon>Bacillota</taxon>
        <taxon>Clostridia</taxon>
        <taxon>Eubacteriales</taxon>
        <taxon>Clostridiaceae</taxon>
        <taxon>Clostridium</taxon>
    </lineage>
</organism>
<dbReference type="EMBL" id="CP010086">
    <property type="protein sequence ID" value="AJH01336.1"/>
    <property type="molecule type" value="Genomic_DNA"/>
</dbReference>
<evidence type="ECO:0000313" key="2">
    <source>
        <dbReference type="Proteomes" id="UP000031866"/>
    </source>
</evidence>
<dbReference type="Proteomes" id="UP000031866">
    <property type="component" value="Chromosome"/>
</dbReference>
<dbReference type="GO" id="GO:0016020">
    <property type="term" value="C:membrane"/>
    <property type="evidence" value="ECO:0007669"/>
    <property type="project" value="InterPro"/>
</dbReference>
<dbReference type="STRING" id="1520.LF65_04807"/>
<dbReference type="GO" id="GO:0047355">
    <property type="term" value="F:CDP-glycerol glycerophosphotransferase activity"/>
    <property type="evidence" value="ECO:0007669"/>
    <property type="project" value="InterPro"/>
</dbReference>
<dbReference type="SUPFAM" id="SSF53756">
    <property type="entry name" value="UDP-Glycosyltransferase/glycogen phosphorylase"/>
    <property type="match status" value="1"/>
</dbReference>
<sequence length="378" mass="43982">MSKKVILFSRDPGGTNTVAPLYEKLIEKGYCVKLYGKDVALNKYSQYGLNAIDINKKLNRIAQMDLYEFLLKESPDFLITGTSADDFTEKYLWECAKKLGIPSFAILDQWVNYGVRFSKFSVNELKEYEKKKEHIFLPSKILVMDNYAKEQMVKEGIHEDKILVSGHPYFDYLIKKKEAIDEKVVKNFRESIGIKEDHYIITYASEPISKTYNENDNSEHFWGYTERTIFKEFIDVLNQVAPKCRKKIKLIIRLHPKENENNYNDLIDNIHNNISVLIDKKLDGFKLMCASNLICGMSSMFLIESAILEKSIISIQIGLSRKNPFILDKIGIVKSILEKKELEEIIQRVILEDEIEKCKFQIQRGAINNIIRFMEEVI</sequence>
<evidence type="ECO:0000313" key="1">
    <source>
        <dbReference type="EMBL" id="AJH01336.1"/>
    </source>
</evidence>
<dbReference type="OrthoDB" id="757934at2"/>
<dbReference type="InterPro" id="IPR043148">
    <property type="entry name" value="TagF_C"/>
</dbReference>
<reference evidence="2" key="1">
    <citation type="submission" date="2014-12" db="EMBL/GenBank/DDBJ databases">
        <title>Genome sequence of Clostridium beijerinckii strain 59B.</title>
        <authorList>
            <person name="Little G.T."/>
            <person name="Minton N.P."/>
        </authorList>
    </citation>
    <scope>NUCLEOTIDE SEQUENCE [LARGE SCALE GENOMIC DNA]</scope>
    <source>
        <strain evidence="2">59B</strain>
    </source>
</reference>